<feature type="compositionally biased region" description="Basic and acidic residues" evidence="1">
    <location>
        <begin position="248"/>
        <end position="261"/>
    </location>
</feature>
<dbReference type="Pfam" id="PF00443">
    <property type="entry name" value="UCH"/>
    <property type="match status" value="1"/>
</dbReference>
<dbReference type="Gene3D" id="3.90.70.10">
    <property type="entry name" value="Cysteine proteinases"/>
    <property type="match status" value="2"/>
</dbReference>
<organism evidence="3 4">
    <name type="scientific">Cylindrotheca closterium</name>
    <dbReference type="NCBI Taxonomy" id="2856"/>
    <lineage>
        <taxon>Eukaryota</taxon>
        <taxon>Sar</taxon>
        <taxon>Stramenopiles</taxon>
        <taxon>Ochrophyta</taxon>
        <taxon>Bacillariophyta</taxon>
        <taxon>Bacillariophyceae</taxon>
        <taxon>Bacillariophycidae</taxon>
        <taxon>Bacillariales</taxon>
        <taxon>Bacillariaceae</taxon>
        <taxon>Cylindrotheca</taxon>
    </lineage>
</organism>
<reference evidence="3" key="1">
    <citation type="submission" date="2023-08" db="EMBL/GenBank/DDBJ databases">
        <authorList>
            <person name="Audoor S."/>
            <person name="Bilcke G."/>
        </authorList>
    </citation>
    <scope>NUCLEOTIDE SEQUENCE</scope>
</reference>
<name>A0AAD2G0A4_9STRA</name>
<evidence type="ECO:0000259" key="2">
    <source>
        <dbReference type="PROSITE" id="PS50235"/>
    </source>
</evidence>
<sequence length="569" mass="63852">MTAIVLPMSSNCFVAEFKPEEERRESRAPSPQPNDYVLVDNVPSTYGLLDCSSDDDDGMDKKDDSTATSSTLPSLNDIDETDYHGDFFVSKMQVGNGEESHRLAPEEEDHEDRYHFNSSRNGGLENLGNTCYLNSALQMIASLDNLVSAMRETKPQVDDSKLRNVLLDIMERLGRGETVRPSDFKEELDNRSPLFVGFRQEDSHEFLTKLLDLIDEDYKKMEAKPMDDENDSSSQTNSKSPAHQHSNRKIDSPTKKQKVGEESGLPSVPTSGSFMDLEFSDIENLLHGTNSSDNMSVPAQETTERPGPRCKLVGGRMDTAGIPLNRYDDHCLSSEPANAVKAMTDDNESTQKENLNPIQDYMTTEVRLCLTCESCKYRRSQKETFFHLSLDLAPDCTSVEEGLRKFFAPERREVKCEKCFYGSALQTTEITRLPKAILLHLKRFIVDVSPDYTSISYRKDRSCFSFEDSLDFDMDGVLHEFLAPDVSLPPGDTYAIRSVVNHIGSSASCGHYTTDAYRAVAGKREWTRFNDSFVSKISAESAIQDSSQTAYMIMYEADEAPVEKGCVLV</sequence>
<dbReference type="CDD" id="cd02257">
    <property type="entry name" value="Peptidase_C19"/>
    <property type="match status" value="1"/>
</dbReference>
<evidence type="ECO:0000256" key="1">
    <source>
        <dbReference type="SAM" id="MobiDB-lite"/>
    </source>
</evidence>
<evidence type="ECO:0000313" key="3">
    <source>
        <dbReference type="EMBL" id="CAJ1959077.1"/>
    </source>
</evidence>
<dbReference type="GO" id="GO:0005829">
    <property type="term" value="C:cytosol"/>
    <property type="evidence" value="ECO:0007669"/>
    <property type="project" value="TreeGrafter"/>
</dbReference>
<dbReference type="InterPro" id="IPR028889">
    <property type="entry name" value="USP"/>
</dbReference>
<evidence type="ECO:0000313" key="4">
    <source>
        <dbReference type="Proteomes" id="UP001295423"/>
    </source>
</evidence>
<keyword evidence="4" id="KW-1185">Reference proteome</keyword>
<dbReference type="AlphaFoldDB" id="A0AAD2G0A4"/>
<comment type="caution">
    <text evidence="3">The sequence shown here is derived from an EMBL/GenBank/DDBJ whole genome shotgun (WGS) entry which is preliminary data.</text>
</comment>
<feature type="region of interest" description="Disordered" evidence="1">
    <location>
        <begin position="224"/>
        <end position="274"/>
    </location>
</feature>
<proteinExistence type="predicted"/>
<feature type="region of interest" description="Disordered" evidence="1">
    <location>
        <begin position="286"/>
        <end position="315"/>
    </location>
</feature>
<dbReference type="InterPro" id="IPR050164">
    <property type="entry name" value="Peptidase_C19"/>
</dbReference>
<dbReference type="EMBL" id="CAKOGP040001980">
    <property type="protein sequence ID" value="CAJ1959077.1"/>
    <property type="molecule type" value="Genomic_DNA"/>
</dbReference>
<dbReference type="GO" id="GO:0016579">
    <property type="term" value="P:protein deubiquitination"/>
    <property type="evidence" value="ECO:0007669"/>
    <property type="project" value="InterPro"/>
</dbReference>
<protein>
    <recommendedName>
        <fullName evidence="2">USP domain-containing protein</fullName>
    </recommendedName>
</protein>
<feature type="domain" description="USP" evidence="2">
    <location>
        <begin position="122"/>
        <end position="558"/>
    </location>
</feature>
<dbReference type="InterPro" id="IPR001394">
    <property type="entry name" value="Peptidase_C19_UCH"/>
</dbReference>
<accession>A0AAD2G0A4</accession>
<dbReference type="PANTHER" id="PTHR24006">
    <property type="entry name" value="UBIQUITIN CARBOXYL-TERMINAL HYDROLASE"/>
    <property type="match status" value="1"/>
</dbReference>
<dbReference type="PROSITE" id="PS00972">
    <property type="entry name" value="USP_1"/>
    <property type="match status" value="1"/>
</dbReference>
<feature type="compositionally biased region" description="Basic and acidic residues" evidence="1">
    <location>
        <begin position="98"/>
        <end position="115"/>
    </location>
</feature>
<dbReference type="GO" id="GO:0005634">
    <property type="term" value="C:nucleus"/>
    <property type="evidence" value="ECO:0007669"/>
    <property type="project" value="TreeGrafter"/>
</dbReference>
<dbReference type="PROSITE" id="PS50235">
    <property type="entry name" value="USP_3"/>
    <property type="match status" value="1"/>
</dbReference>
<dbReference type="InterPro" id="IPR038765">
    <property type="entry name" value="Papain-like_cys_pep_sf"/>
</dbReference>
<dbReference type="Proteomes" id="UP001295423">
    <property type="component" value="Unassembled WGS sequence"/>
</dbReference>
<feature type="compositionally biased region" description="Polar residues" evidence="1">
    <location>
        <begin position="287"/>
        <end position="301"/>
    </location>
</feature>
<dbReference type="GO" id="GO:0004843">
    <property type="term" value="F:cysteine-type deubiquitinase activity"/>
    <property type="evidence" value="ECO:0007669"/>
    <property type="project" value="InterPro"/>
</dbReference>
<dbReference type="InterPro" id="IPR018200">
    <property type="entry name" value="USP_CS"/>
</dbReference>
<dbReference type="SUPFAM" id="SSF54001">
    <property type="entry name" value="Cysteine proteinases"/>
    <property type="match status" value="1"/>
</dbReference>
<gene>
    <name evidence="3" type="ORF">CYCCA115_LOCUS17501</name>
</gene>
<feature type="region of interest" description="Disordered" evidence="1">
    <location>
        <begin position="19"/>
        <end position="78"/>
    </location>
</feature>
<feature type="region of interest" description="Disordered" evidence="1">
    <location>
        <begin position="96"/>
        <end position="117"/>
    </location>
</feature>
<feature type="compositionally biased region" description="Polar residues" evidence="1">
    <location>
        <begin position="232"/>
        <end position="244"/>
    </location>
</feature>